<name>A0A2V4NFK9_9RHOB</name>
<comment type="caution">
    <text evidence="2">The sequence shown here is derived from an EMBL/GenBank/DDBJ whole genome shotgun (WGS) entry which is preliminary data.</text>
</comment>
<sequence>MTAKPELMTFHGAWTITRRIAAAAGPDARFDGLAVFSDHAGGLRLTETGEMQLDGQGRFAATRRYDWRAGAKGWIDVFFDDGRYFHGFDPASAAPQAHHDCPPDIYDVRYDFTALQGIAPQWTAQWRVTGPRKDYVMTSTYIRA</sequence>
<keyword evidence="3" id="KW-1185">Reference proteome</keyword>
<accession>A0A2V4NFK9</accession>
<evidence type="ECO:0000313" key="3">
    <source>
        <dbReference type="Proteomes" id="UP000248012"/>
    </source>
</evidence>
<dbReference type="AlphaFoldDB" id="A0A2V4NFK9"/>
<protein>
    <submittedName>
        <fullName evidence="2">Trigger factor</fullName>
    </submittedName>
</protein>
<dbReference type="Proteomes" id="UP000248012">
    <property type="component" value="Unassembled WGS sequence"/>
</dbReference>
<dbReference type="OrthoDB" id="7351979at2"/>
<gene>
    <name evidence="2" type="ORF">DI396_01130</name>
</gene>
<evidence type="ECO:0000313" key="2">
    <source>
        <dbReference type="EMBL" id="PYC48740.1"/>
    </source>
</evidence>
<dbReference type="RefSeq" id="WP_110794321.1">
    <property type="nucleotide sequence ID" value="NZ_KZ826481.1"/>
</dbReference>
<organism evidence="2 3">
    <name type="scientific">Litorivita pollutaquae</name>
    <dbReference type="NCBI Taxonomy" id="2200892"/>
    <lineage>
        <taxon>Bacteria</taxon>
        <taxon>Pseudomonadati</taxon>
        <taxon>Pseudomonadota</taxon>
        <taxon>Alphaproteobacteria</taxon>
        <taxon>Rhodobacterales</taxon>
        <taxon>Paracoccaceae</taxon>
        <taxon>Litorivita</taxon>
    </lineage>
</organism>
<proteinExistence type="predicted"/>
<dbReference type="EMBL" id="QFVT01000002">
    <property type="protein sequence ID" value="PYC48740.1"/>
    <property type="molecule type" value="Genomic_DNA"/>
</dbReference>
<dbReference type="InterPro" id="IPR045632">
    <property type="entry name" value="DUF6314"/>
</dbReference>
<feature type="domain" description="DUF6314" evidence="1">
    <location>
        <begin position="10"/>
        <end position="143"/>
    </location>
</feature>
<reference evidence="2 3" key="1">
    <citation type="submission" date="2018-05" db="EMBL/GenBank/DDBJ databases">
        <title>Oceanovita maritima gen. nov., sp. nov., a marine bacterium in the family Rhodobacteraceae isolated from surface seawater of Lundu port Xiamen, China.</title>
        <authorList>
            <person name="Hetharua B.H."/>
            <person name="Min D."/>
            <person name="Liao H."/>
            <person name="Tian Y."/>
        </authorList>
    </citation>
    <scope>NUCLEOTIDE SEQUENCE [LARGE SCALE GENOMIC DNA]</scope>
    <source>
        <strain evidence="2 3">FSX-11</strain>
    </source>
</reference>
<evidence type="ECO:0000259" key="1">
    <source>
        <dbReference type="Pfam" id="PF19834"/>
    </source>
</evidence>
<dbReference type="Pfam" id="PF19834">
    <property type="entry name" value="DUF6314"/>
    <property type="match status" value="1"/>
</dbReference>